<evidence type="ECO:0008006" key="4">
    <source>
        <dbReference type="Google" id="ProtNLM"/>
    </source>
</evidence>
<proteinExistence type="predicted"/>
<dbReference type="EMBL" id="BBVC01000002">
    <property type="protein sequence ID" value="GAO97387.1"/>
    <property type="molecule type" value="Genomic_DNA"/>
</dbReference>
<accession>A0A0K8MAC4</accession>
<reference evidence="2 3" key="1">
    <citation type="submission" date="2015-03" db="EMBL/GenBank/DDBJ databases">
        <title>Caedibacter varicaedens, whole genome shotgun sequence.</title>
        <authorList>
            <person name="Suzuki H."/>
            <person name="Dapper A.L."/>
            <person name="Gibson A.K."/>
            <person name="Jackson C."/>
            <person name="Lee H."/>
            <person name="Pejaver V.R."/>
            <person name="Doak T."/>
            <person name="Lynch M."/>
        </authorList>
    </citation>
    <scope>NUCLEOTIDE SEQUENCE [LARGE SCALE GENOMIC DNA]</scope>
</reference>
<dbReference type="Gene3D" id="3.30.160.150">
    <property type="entry name" value="Lipoprotein like domain"/>
    <property type="match status" value="1"/>
</dbReference>
<name>A0A0K8MAC4_9PROT</name>
<comment type="caution">
    <text evidence="2">The sequence shown here is derived from an EMBL/GenBank/DDBJ whole genome shotgun (WGS) entry which is preliminary data.</text>
</comment>
<feature type="transmembrane region" description="Helical" evidence="1">
    <location>
        <begin position="7"/>
        <end position="25"/>
    </location>
</feature>
<keyword evidence="3" id="KW-1185">Reference proteome</keyword>
<sequence length="172" mass="19231">MLLFNRLYVVFLFFSLTGCGFQPLYESAPLRETSPLSSIKIAQIGDRKGQILRNYLQDTFTPYGEPTRPLYRLEVKLTISEDAFAFRKDATASRQVMTSTALYNLVDVTSKKIVYSDSAEATTSFGIGDHSDQATFPAITSLKKETERAMNLLAQEIRLQIATFLASPKSVP</sequence>
<evidence type="ECO:0000313" key="3">
    <source>
        <dbReference type="Proteomes" id="UP000036771"/>
    </source>
</evidence>
<dbReference type="Proteomes" id="UP000036771">
    <property type="component" value="Unassembled WGS sequence"/>
</dbReference>
<keyword evidence="1" id="KW-0812">Transmembrane</keyword>
<gene>
    <name evidence="2" type="ORF">Cva_00018</name>
</gene>
<evidence type="ECO:0000256" key="1">
    <source>
        <dbReference type="SAM" id="Phobius"/>
    </source>
</evidence>
<dbReference type="AlphaFoldDB" id="A0A0K8MAC4"/>
<protein>
    <recommendedName>
        <fullName evidence="4">LPS-assembly lipoprotein LptE</fullName>
    </recommendedName>
</protein>
<evidence type="ECO:0000313" key="2">
    <source>
        <dbReference type="EMBL" id="GAO97387.1"/>
    </source>
</evidence>
<dbReference type="STRING" id="1629334.Cva_00018"/>
<organism evidence="2 3">
    <name type="scientific">Caedimonas varicaedens</name>
    <dbReference type="NCBI Taxonomy" id="1629334"/>
    <lineage>
        <taxon>Bacteria</taxon>
        <taxon>Pseudomonadati</taxon>
        <taxon>Pseudomonadota</taxon>
        <taxon>Alphaproteobacteria</taxon>
        <taxon>Holosporales</taxon>
        <taxon>Caedimonadaceae</taxon>
        <taxon>Caedimonas</taxon>
    </lineage>
</organism>
<keyword evidence="1" id="KW-1133">Transmembrane helix</keyword>
<keyword evidence="1" id="KW-0472">Membrane</keyword>
<dbReference type="PROSITE" id="PS51257">
    <property type="entry name" value="PROKAR_LIPOPROTEIN"/>
    <property type="match status" value="1"/>
</dbReference>